<evidence type="ECO:0000256" key="3">
    <source>
        <dbReference type="SAM" id="Phobius"/>
    </source>
</evidence>
<evidence type="ECO:0000259" key="4">
    <source>
        <dbReference type="PROSITE" id="PS51755"/>
    </source>
</evidence>
<keyword evidence="6" id="KW-1185">Reference proteome</keyword>
<organism evidence="5 6">
    <name type="scientific">Vibrio tapetis subsp. tapetis</name>
    <dbReference type="NCBI Taxonomy" id="1671868"/>
    <lineage>
        <taxon>Bacteria</taxon>
        <taxon>Pseudomonadati</taxon>
        <taxon>Pseudomonadota</taxon>
        <taxon>Gammaproteobacteria</taxon>
        <taxon>Vibrionales</taxon>
        <taxon>Vibrionaceae</taxon>
        <taxon>Vibrio</taxon>
    </lineage>
</organism>
<evidence type="ECO:0000256" key="1">
    <source>
        <dbReference type="ARBA" id="ARBA00023125"/>
    </source>
</evidence>
<dbReference type="OrthoDB" id="5901560at2"/>
<sequence length="221" mass="24944">MRRTEPLMHLEVPVGDYVLKRTDVSAELVLGNGSSFSITIPESCILNKLLQNENKVVTKESLILEAWGCADIIGPNSLPVAITNLRKILKLANVTIVNIPRKGYLIELPDVYINAPVENSSHKVQVKSDPTEHSLKYSSKQTSHDYISSFSFYSSLVIIMFLLYVLFYIKLSWVEEECIMFDEGSVCFIKGNGPNMTTINKQKGSYYFSQSTGMIKDRLYD</sequence>
<dbReference type="GO" id="GO:0003677">
    <property type="term" value="F:DNA binding"/>
    <property type="evidence" value="ECO:0007669"/>
    <property type="project" value="UniProtKB-UniRule"/>
</dbReference>
<dbReference type="PROSITE" id="PS51755">
    <property type="entry name" value="OMPR_PHOB"/>
    <property type="match status" value="1"/>
</dbReference>
<evidence type="ECO:0000313" key="5">
    <source>
        <dbReference type="EMBL" id="SON51955.1"/>
    </source>
</evidence>
<feature type="transmembrane region" description="Helical" evidence="3">
    <location>
        <begin position="146"/>
        <end position="169"/>
    </location>
</feature>
<dbReference type="AlphaFoldDB" id="A0A2N8ZJ74"/>
<feature type="DNA-binding region" description="OmpR/PhoB-type" evidence="2">
    <location>
        <begin position="9"/>
        <end position="108"/>
    </location>
</feature>
<dbReference type="Proteomes" id="UP000235828">
    <property type="component" value="Chromosome B"/>
</dbReference>
<reference evidence="5 6" key="1">
    <citation type="submission" date="2017-10" db="EMBL/GenBank/DDBJ databases">
        <authorList>
            <person name="Banno H."/>
            <person name="Chua N.-H."/>
        </authorList>
    </citation>
    <scope>NUCLEOTIDE SEQUENCE [LARGE SCALE GENOMIC DNA]</scope>
    <source>
        <strain evidence="5">Vibrio tapetis CECT4600</strain>
    </source>
</reference>
<dbReference type="Pfam" id="PF00486">
    <property type="entry name" value="Trans_reg_C"/>
    <property type="match status" value="1"/>
</dbReference>
<dbReference type="InterPro" id="IPR001867">
    <property type="entry name" value="OmpR/PhoB-type_DNA-bd"/>
</dbReference>
<evidence type="ECO:0000256" key="2">
    <source>
        <dbReference type="PROSITE-ProRule" id="PRU01091"/>
    </source>
</evidence>
<proteinExistence type="predicted"/>
<name>A0A2N8ZJ74_9VIBR</name>
<keyword evidence="3" id="KW-0472">Membrane</keyword>
<keyword evidence="3" id="KW-1133">Transmembrane helix</keyword>
<keyword evidence="1 2" id="KW-0238">DNA-binding</keyword>
<dbReference type="Gene3D" id="1.10.10.10">
    <property type="entry name" value="Winged helix-like DNA-binding domain superfamily/Winged helix DNA-binding domain"/>
    <property type="match status" value="1"/>
</dbReference>
<gene>
    <name evidence="5" type="ORF">VTAP4600_B0344</name>
</gene>
<dbReference type="CDD" id="cd00383">
    <property type="entry name" value="trans_reg_C"/>
    <property type="match status" value="1"/>
</dbReference>
<keyword evidence="3" id="KW-0812">Transmembrane</keyword>
<dbReference type="InterPro" id="IPR016032">
    <property type="entry name" value="Sig_transdc_resp-reg_C-effctor"/>
</dbReference>
<dbReference type="SUPFAM" id="SSF46894">
    <property type="entry name" value="C-terminal effector domain of the bipartite response regulators"/>
    <property type="match status" value="1"/>
</dbReference>
<dbReference type="GO" id="GO:0000160">
    <property type="term" value="P:phosphorelay signal transduction system"/>
    <property type="evidence" value="ECO:0007669"/>
    <property type="project" value="InterPro"/>
</dbReference>
<dbReference type="SMART" id="SM00862">
    <property type="entry name" value="Trans_reg_C"/>
    <property type="match status" value="1"/>
</dbReference>
<evidence type="ECO:0000313" key="6">
    <source>
        <dbReference type="Proteomes" id="UP000235828"/>
    </source>
</evidence>
<dbReference type="InterPro" id="IPR036388">
    <property type="entry name" value="WH-like_DNA-bd_sf"/>
</dbReference>
<dbReference type="RefSeq" id="WP_102524313.1">
    <property type="nucleotide sequence ID" value="NZ_LT960612.1"/>
</dbReference>
<accession>A0A2N8ZJ74</accession>
<feature type="domain" description="OmpR/PhoB-type" evidence="4">
    <location>
        <begin position="9"/>
        <end position="108"/>
    </location>
</feature>
<protein>
    <recommendedName>
        <fullName evidence="4">OmpR/PhoB-type domain-containing protein</fullName>
    </recommendedName>
</protein>
<dbReference type="KEGG" id="vta:B0344"/>
<dbReference type="EMBL" id="LT960612">
    <property type="protein sequence ID" value="SON51955.1"/>
    <property type="molecule type" value="Genomic_DNA"/>
</dbReference>
<dbReference type="GO" id="GO:0006355">
    <property type="term" value="P:regulation of DNA-templated transcription"/>
    <property type="evidence" value="ECO:0007669"/>
    <property type="project" value="InterPro"/>
</dbReference>